<evidence type="ECO:0000313" key="1">
    <source>
        <dbReference type="EMBL" id="QEY73088.1"/>
    </source>
</evidence>
<dbReference type="PANTHER" id="PTHR48228:SF5">
    <property type="entry name" value="ALPHA-METHYLACYL-COA RACEMASE"/>
    <property type="match status" value="1"/>
</dbReference>
<gene>
    <name evidence="1" type="ORF">F1C79_16590</name>
</gene>
<dbReference type="SUPFAM" id="SSF89796">
    <property type="entry name" value="CoA-transferase family III (CaiB/BaiF)"/>
    <property type="match status" value="1"/>
</dbReference>
<dbReference type="KEGG" id="pden:F1C79_16590"/>
<dbReference type="Gene3D" id="3.40.50.10540">
    <property type="entry name" value="Crotonobetainyl-coa:carnitine coa-transferase, domain 1"/>
    <property type="match status" value="1"/>
</dbReference>
<dbReference type="RefSeq" id="WP_151188037.1">
    <property type="nucleotide sequence ID" value="NZ_CP043626.1"/>
</dbReference>
<dbReference type="PANTHER" id="PTHR48228">
    <property type="entry name" value="SUCCINYL-COA--D-CITRAMALATE COA-TRANSFERASE"/>
    <property type="match status" value="1"/>
</dbReference>
<sequence>MNGPLASLKVLDFSTLLPGPFASLLLADMGAQVLRVESPTRMDLVRVLPPHVDGTSASHAYLNRNKRCIALDLKQAAAVEVVKQLVQDYDIVLEQFRPGVMDKLGLGYEALKAINPKLIYVSITGYGQTGPLRDRAGHDINYLALAGVASYTGRRESGPLPLGVQLADIGGGSLHGVMGLLAAVIHRQQTGEGQQVDVSMTDCAFSLHGMAGAGYLAAGVEPEMEGLALNGGSFYDYYRTRDGRWFSVGSLEPQFMQQFCAAIGRPELATRGLSPKPEDQQALKREIAIEFEKQDFAQWQERFAGLDACVEPMLSLAEAVEHPQLVERGVVTQVPNGKGGEQRQMACPIRFSAGLPEPRHIGAALGAHTAQVMAELGYTDEQVTALKAAKAIA</sequence>
<accession>A0A9X7R557</accession>
<reference evidence="1 2" key="1">
    <citation type="submission" date="2019-09" db="EMBL/GenBank/DDBJ databases">
        <title>Prosopis cineraria nodule microbiome.</title>
        <authorList>
            <person name="Chaluvadi S.R."/>
            <person name="Ali R."/>
            <person name="Wang X."/>
        </authorList>
    </citation>
    <scope>NUCLEOTIDE SEQUENCE [LARGE SCALE GENOMIC DNA]</scope>
    <source>
        <strain evidence="1 2">BG1</strain>
    </source>
</reference>
<dbReference type="GO" id="GO:0016740">
    <property type="term" value="F:transferase activity"/>
    <property type="evidence" value="ECO:0007669"/>
    <property type="project" value="UniProtKB-KW"/>
</dbReference>
<keyword evidence="1" id="KW-0808">Transferase</keyword>
<name>A0A9X7R557_PSEDE</name>
<dbReference type="InterPro" id="IPR050509">
    <property type="entry name" value="CoA-transferase_III"/>
</dbReference>
<dbReference type="Proteomes" id="UP000326659">
    <property type="component" value="Chromosome"/>
</dbReference>
<organism evidence="1 2">
    <name type="scientific">Pseudomonas denitrificans</name>
    <dbReference type="NCBI Taxonomy" id="43306"/>
    <lineage>
        <taxon>Bacteria</taxon>
        <taxon>Pseudomonadati</taxon>
        <taxon>Pseudomonadota</taxon>
        <taxon>Gammaproteobacteria</taxon>
        <taxon>Pseudomonadales</taxon>
        <taxon>Pseudomonadaceae</taxon>
        <taxon>Halopseudomonas</taxon>
    </lineage>
</organism>
<proteinExistence type="predicted"/>
<dbReference type="InterPro" id="IPR044855">
    <property type="entry name" value="CoA-Trfase_III_dom3_sf"/>
</dbReference>
<dbReference type="InterPro" id="IPR023606">
    <property type="entry name" value="CoA-Trfase_III_dom_1_sf"/>
</dbReference>
<dbReference type="EMBL" id="CP043626">
    <property type="protein sequence ID" value="QEY73088.1"/>
    <property type="molecule type" value="Genomic_DNA"/>
</dbReference>
<dbReference type="InterPro" id="IPR003673">
    <property type="entry name" value="CoA-Trfase_fam_III"/>
</dbReference>
<protein>
    <submittedName>
        <fullName evidence="1">CoA transferase</fullName>
    </submittedName>
</protein>
<keyword evidence="2" id="KW-1185">Reference proteome</keyword>
<dbReference type="OrthoDB" id="9058532at2"/>
<dbReference type="AlphaFoldDB" id="A0A9X7R557"/>
<dbReference type="Pfam" id="PF02515">
    <property type="entry name" value="CoA_transf_3"/>
    <property type="match status" value="1"/>
</dbReference>
<evidence type="ECO:0000313" key="2">
    <source>
        <dbReference type="Proteomes" id="UP000326659"/>
    </source>
</evidence>
<dbReference type="Gene3D" id="3.30.1540.10">
    <property type="entry name" value="formyl-coa transferase, domain 3"/>
    <property type="match status" value="1"/>
</dbReference>